<dbReference type="Pfam" id="PF25788">
    <property type="entry name" value="Ig_Rha78A_N"/>
    <property type="match status" value="1"/>
</dbReference>
<dbReference type="InterPro" id="IPR008979">
    <property type="entry name" value="Galactose-bd-like_sf"/>
</dbReference>
<dbReference type="SUPFAM" id="SSF49785">
    <property type="entry name" value="Galactose-binding domain-like"/>
    <property type="match status" value="1"/>
</dbReference>
<name>A0A9D2KFP7_9FIRM</name>
<evidence type="ECO:0000259" key="1">
    <source>
        <dbReference type="Pfam" id="PF08531"/>
    </source>
</evidence>
<evidence type="ECO:0000313" key="2">
    <source>
        <dbReference type="EMBL" id="HJA02491.1"/>
    </source>
</evidence>
<sequence>MLKITSFTVEYRAHALGIDEKKPRFSWVLGSDRQNTFQSSYTLTVRAGDAPVFTGAGGSESVLVEYAGEALKPRTVYTAELAVTDNYGNTASAKTSFETGVMGDLKGEFIGHDFGDAVPELSRIFPLAKKPVRARIYATALGVMELFVNGKRVGEDYDAPGWTSYSHRLQYETYDVTSLLREGENTLSALIGKGWYSGVVGYFHTKNNYGDRTALCLDLALTFEDGSEQFITTDKSWTAKESALRFSEFQDGELFDATFEAKESFPVEVVSYPKENLLAQIDEPVRVTERI</sequence>
<dbReference type="InterPro" id="IPR013737">
    <property type="entry name" value="Bac_rhamnosid_N"/>
</dbReference>
<dbReference type="Gene3D" id="2.60.120.260">
    <property type="entry name" value="Galactose-binding domain-like"/>
    <property type="match status" value="1"/>
</dbReference>
<dbReference type="Proteomes" id="UP000824221">
    <property type="component" value="Unassembled WGS sequence"/>
</dbReference>
<dbReference type="PANTHER" id="PTHR33307:SF6">
    <property type="entry name" value="ALPHA-RHAMNOSIDASE (EUROFUNG)-RELATED"/>
    <property type="match status" value="1"/>
</dbReference>
<reference evidence="2" key="1">
    <citation type="journal article" date="2021" name="PeerJ">
        <title>Extensive microbial diversity within the chicken gut microbiome revealed by metagenomics and culture.</title>
        <authorList>
            <person name="Gilroy R."/>
            <person name="Ravi A."/>
            <person name="Getino M."/>
            <person name="Pursley I."/>
            <person name="Horton D.L."/>
            <person name="Alikhan N.F."/>
            <person name="Baker D."/>
            <person name="Gharbi K."/>
            <person name="Hall N."/>
            <person name="Watson M."/>
            <person name="Adriaenssens E.M."/>
            <person name="Foster-Nyarko E."/>
            <person name="Jarju S."/>
            <person name="Secka A."/>
            <person name="Antonio M."/>
            <person name="Oren A."/>
            <person name="Chaudhuri R.R."/>
            <person name="La Ragione R."/>
            <person name="Hildebrand F."/>
            <person name="Pallen M.J."/>
        </authorList>
    </citation>
    <scope>NUCLEOTIDE SEQUENCE</scope>
    <source>
        <strain evidence="2">CHK156-179</strain>
    </source>
</reference>
<comment type="caution">
    <text evidence="2">The sequence shown here is derived from an EMBL/GenBank/DDBJ whole genome shotgun (WGS) entry which is preliminary data.</text>
</comment>
<dbReference type="PANTHER" id="PTHR33307">
    <property type="entry name" value="ALPHA-RHAMNOSIDASE (EUROFUNG)"/>
    <property type="match status" value="1"/>
</dbReference>
<dbReference type="AlphaFoldDB" id="A0A9D2KFP7"/>
<dbReference type="Pfam" id="PF08531">
    <property type="entry name" value="Bac_rhamnosid_N"/>
    <property type="match status" value="1"/>
</dbReference>
<organism evidence="2 3">
    <name type="scientific">Candidatus Gallimonas gallistercoris</name>
    <dbReference type="NCBI Taxonomy" id="2838602"/>
    <lineage>
        <taxon>Bacteria</taxon>
        <taxon>Bacillati</taxon>
        <taxon>Bacillota</taxon>
        <taxon>Clostridia</taxon>
        <taxon>Candidatus Gallimonas</taxon>
    </lineage>
</organism>
<feature type="domain" description="Bacterial alpha-L-rhamnosidase N-terminal" evidence="1">
    <location>
        <begin position="129"/>
        <end position="289"/>
    </location>
</feature>
<protein>
    <submittedName>
        <fullName evidence="2">Alpha-L-rhamnosidase N-terminal domain-containing protein</fullName>
    </submittedName>
</protein>
<reference evidence="2" key="2">
    <citation type="submission" date="2021-04" db="EMBL/GenBank/DDBJ databases">
        <authorList>
            <person name="Gilroy R."/>
        </authorList>
    </citation>
    <scope>NUCLEOTIDE SEQUENCE</scope>
    <source>
        <strain evidence="2">CHK156-179</strain>
    </source>
</reference>
<dbReference type="InterPro" id="IPR013783">
    <property type="entry name" value="Ig-like_fold"/>
</dbReference>
<dbReference type="EMBL" id="DXAJ01000057">
    <property type="protein sequence ID" value="HJA02491.1"/>
    <property type="molecule type" value="Genomic_DNA"/>
</dbReference>
<proteinExistence type="predicted"/>
<gene>
    <name evidence="2" type="ORF">H9797_03820</name>
</gene>
<accession>A0A9D2KFP7</accession>
<feature type="non-terminal residue" evidence="2">
    <location>
        <position position="291"/>
    </location>
</feature>
<dbReference type="Gene3D" id="2.60.40.10">
    <property type="entry name" value="Immunoglobulins"/>
    <property type="match status" value="1"/>
</dbReference>
<dbReference type="InterPro" id="IPR016007">
    <property type="entry name" value="Alpha_rhamnosid"/>
</dbReference>
<evidence type="ECO:0000313" key="3">
    <source>
        <dbReference type="Proteomes" id="UP000824221"/>
    </source>
</evidence>